<dbReference type="PROSITE" id="PS51192">
    <property type="entry name" value="HELICASE_ATP_BIND_1"/>
    <property type="match status" value="1"/>
</dbReference>
<keyword evidence="12" id="KW-1185">Reference proteome</keyword>
<keyword evidence="4" id="KW-0378">Hydrolase</keyword>
<dbReference type="InterPro" id="IPR014001">
    <property type="entry name" value="Helicase_ATP-bd"/>
</dbReference>
<feature type="compositionally biased region" description="Basic and acidic residues" evidence="8">
    <location>
        <begin position="719"/>
        <end position="728"/>
    </location>
</feature>
<feature type="domain" description="Helicase C-terminal" evidence="10">
    <location>
        <begin position="512"/>
        <end position="679"/>
    </location>
</feature>
<evidence type="ECO:0000256" key="2">
    <source>
        <dbReference type="ARBA" id="ARBA00009889"/>
    </source>
</evidence>
<dbReference type="PANTHER" id="PTHR14025:SF20">
    <property type="entry name" value="FANCONI ANEMIA GROUP M PROTEIN"/>
    <property type="match status" value="1"/>
</dbReference>
<dbReference type="InterPro" id="IPR010994">
    <property type="entry name" value="RuvA_2-like"/>
</dbReference>
<feature type="compositionally biased region" description="Acidic residues" evidence="8">
    <location>
        <begin position="1229"/>
        <end position="1240"/>
    </location>
</feature>
<gene>
    <name evidence="11" type="ORF">OXX778_LOCUS4427</name>
</gene>
<dbReference type="GO" id="GO:0000400">
    <property type="term" value="F:four-way junction DNA binding"/>
    <property type="evidence" value="ECO:0007669"/>
    <property type="project" value="TreeGrafter"/>
</dbReference>
<feature type="compositionally biased region" description="Acidic residues" evidence="8">
    <location>
        <begin position="1264"/>
        <end position="1280"/>
    </location>
</feature>
<feature type="region of interest" description="Disordered" evidence="8">
    <location>
        <begin position="701"/>
        <end position="752"/>
    </location>
</feature>
<feature type="compositionally biased region" description="Low complexity" evidence="8">
    <location>
        <begin position="35"/>
        <end position="45"/>
    </location>
</feature>
<evidence type="ECO:0008006" key="13">
    <source>
        <dbReference type="Google" id="ProtNLM"/>
    </source>
</evidence>
<dbReference type="Proteomes" id="UP000663879">
    <property type="component" value="Unassembled WGS sequence"/>
</dbReference>
<feature type="domain" description="Helicase ATP-binding" evidence="9">
    <location>
        <begin position="166"/>
        <end position="334"/>
    </location>
</feature>
<keyword evidence="7" id="KW-0539">Nucleus</keyword>
<evidence type="ECO:0000256" key="4">
    <source>
        <dbReference type="ARBA" id="ARBA00022801"/>
    </source>
</evidence>
<evidence type="ECO:0000256" key="3">
    <source>
        <dbReference type="ARBA" id="ARBA00022741"/>
    </source>
</evidence>
<feature type="region of interest" description="Disordered" evidence="8">
    <location>
        <begin position="1358"/>
        <end position="1377"/>
    </location>
</feature>
<dbReference type="CDD" id="cd12091">
    <property type="entry name" value="FANCM_ID"/>
    <property type="match status" value="1"/>
</dbReference>
<dbReference type="GO" id="GO:0005634">
    <property type="term" value="C:nucleus"/>
    <property type="evidence" value="ECO:0007669"/>
    <property type="project" value="UniProtKB-SubCell"/>
</dbReference>
<dbReference type="InterPro" id="IPR011545">
    <property type="entry name" value="DEAD/DEAH_box_helicase_dom"/>
</dbReference>
<dbReference type="OrthoDB" id="6513042at2759"/>
<dbReference type="GO" id="GO:0005524">
    <property type="term" value="F:ATP binding"/>
    <property type="evidence" value="ECO:0007669"/>
    <property type="project" value="UniProtKB-KW"/>
</dbReference>
<feature type="compositionally biased region" description="Basic and acidic residues" evidence="8">
    <location>
        <begin position="1368"/>
        <end position="1377"/>
    </location>
</feature>
<dbReference type="EMBL" id="CAJNOC010000432">
    <property type="protein sequence ID" value="CAF0760948.1"/>
    <property type="molecule type" value="Genomic_DNA"/>
</dbReference>
<feature type="region of interest" description="Disordered" evidence="8">
    <location>
        <begin position="1195"/>
        <end position="1240"/>
    </location>
</feature>
<dbReference type="Pfam" id="PF00271">
    <property type="entry name" value="Helicase_C"/>
    <property type="match status" value="1"/>
</dbReference>
<reference evidence="11" key="1">
    <citation type="submission" date="2021-02" db="EMBL/GenBank/DDBJ databases">
        <authorList>
            <person name="Nowell W R."/>
        </authorList>
    </citation>
    <scope>NUCLEOTIDE SEQUENCE</scope>
    <source>
        <strain evidence="11">Ploen Becks lab</strain>
    </source>
</reference>
<comment type="subcellular location">
    <subcellularLocation>
        <location evidence="1">Nucleus</location>
    </subcellularLocation>
</comment>
<dbReference type="PANTHER" id="PTHR14025">
    <property type="entry name" value="FANCONI ANEMIA GROUP M FANCM FAMILY MEMBER"/>
    <property type="match status" value="1"/>
</dbReference>
<dbReference type="SUPFAM" id="SSF47781">
    <property type="entry name" value="RuvA domain 2-like"/>
    <property type="match status" value="1"/>
</dbReference>
<keyword evidence="6" id="KW-0067">ATP-binding</keyword>
<feature type="region of interest" description="Disordered" evidence="8">
    <location>
        <begin position="1264"/>
        <end position="1284"/>
    </location>
</feature>
<dbReference type="InterPro" id="IPR044749">
    <property type="entry name" value="FANCM_DEXDc"/>
</dbReference>
<evidence type="ECO:0000313" key="12">
    <source>
        <dbReference type="Proteomes" id="UP000663879"/>
    </source>
</evidence>
<dbReference type="Pfam" id="PF00270">
    <property type="entry name" value="DEAD"/>
    <property type="match status" value="1"/>
</dbReference>
<dbReference type="InterPro" id="IPR027417">
    <property type="entry name" value="P-loop_NTPase"/>
</dbReference>
<feature type="compositionally biased region" description="Acidic residues" evidence="8">
    <location>
        <begin position="1207"/>
        <end position="1216"/>
    </location>
</feature>
<feature type="compositionally biased region" description="Pro residues" evidence="8">
    <location>
        <begin position="51"/>
        <end position="63"/>
    </location>
</feature>
<comment type="caution">
    <text evidence="11">The sequence shown here is derived from an EMBL/GenBank/DDBJ whole genome shotgun (WGS) entry which is preliminary data.</text>
</comment>
<feature type="region of interest" description="Disordered" evidence="8">
    <location>
        <begin position="1"/>
        <end position="71"/>
    </location>
</feature>
<dbReference type="CDD" id="cd18033">
    <property type="entry name" value="DEXDc_FANCM"/>
    <property type="match status" value="1"/>
</dbReference>
<evidence type="ECO:0000256" key="8">
    <source>
        <dbReference type="SAM" id="MobiDB-lite"/>
    </source>
</evidence>
<sequence>MKRSLQNSKTAKQVSTSDNQQKTLFQCWKPSNKESNQPSTSSNSSLFTKPIEPPPPPPRPRPQTPEMIINDENDDQDDLELIQASDTFLNSYSINQSNNETINSKSNLTSLENDETNDDRVTLGIDENSIQNTQFTDTTGFDFNSGSVWIYPISENQPIRSYQYSIVEQCLYKNTMVVLPTGMGKTFIAAVVMYNFYRWYPLGKIIFMAPTKPLVNQQSDACYNIVGIPKSDMTSMTGQMAPDKRKQLWDTKRVFFLTPQVISNDILRGTVDVNLIKCIVLDEAHKALGEYAFCKVIESVNEVNKNFRIIALTATPGGDNKAVQNVITKLLISHIELRSDESIDIQQYSNNREVNKFVLPLTDEILKIRNSYYNVMRSPLKRLEINRILSIKDPGTLSKLAILTRREEFRKNIAPGMDSRRAGLIEGDLALLVTLVHALELLVQYGVKSFYMFLKSFVENTDGSKSAAQQNKLRTEIGNCQEMADYYEKFKEYFDTKSKPVPRNLRHPKLLKLEEVIIEHFKKFGKNETRVMIFSQYRESVYEITEMLSDHEDIKPMEFVGQSSAGGNRKTVTQKEQLEVVKKFREGGYNTLISTCVGEEGLDIGEVDLIINYDSQKSPIRLIQRMGRTGRKREGRIVVLLTEGKEEQSYKTSLSKKKNIYKVILNGQKHFQFYQNNPLMIPKGLRPKCHKMKIVIPQEDEVTETEKEAKKKVSKKKEKNIDDTEDSKKKSRNTKTSKKNSKNKNDEKDDSFCSQRLPDLDLDLDFNNKTINQSNVSVSFTKTPVAKTTQLKLFNDSNTLNIKSTKLDSDILSKQKLVPDPPNFKKIFKCLSKKGKENDELFSTSFDLSECIKLWQTDEDDFLTCRETSFNTSNILDEVNLVEKFENFYINLTNGISDDDDDEEKNDDEILPDITMGNTEIHDQQMIIDDTLSLSHKQVEIKEDLQFKPIVKETTLNDLFMDDDEDDDLKYLNQVNLDVKKDKFCIDETINEEPQIKPVNKILNNVKNEIPKDNSSPIVVVVQNQSTPRSILKKRNNISYSPLTYSPMVDDAKNVSTNKNLEMSTTYHDKSQSMIGITQALDILNSTNVNNKSLNKELFSDKENLFDMKSTLSFLFGNEMSPTGHNSIQVLDCSNLNSTGKRTRKLRFDEASIIETSGHKKSFRNDSSNDDESIIVRKRNNRVIKDLSSSFADESINNKNNKTNWSDDSEFDEVLGDNDKNMSHSDTQVLDDEDDDDDEFESEFLQINKKRNKKSNKNKFIMDEAEISGDDSEDDEDENDYDLRDSFVDTNEVSCDESMYLRYQKSVRDAENNRLPHFMTRKLRPITDDIFSQMPTQDTTYDYDSFCVPDDHVSIYEKKSKKKKKSKKSETAETKRQDDRFRRIKILNMTNDDMDTQDVQCSHYQEEKIQMTQLPKKKKIVNEEEEDDKDSDIEILTDEILMLESKAKQKSSNYNQSLVIIDEDDEEADFKPLLKKSKNKIESLNENIKLINSEVKIEPVKSVLSKTDLIIIDDENEFKSFRTKNSDVKKEPSISNINCTFKKPELIEKVQDKGDEDEDDEEFNNWINNTFTSNLEKPKSPEEKITQNRNQVLKEINNQQESSYFSKQSSETTINENKTFLSHFNQTKQEIPPPKAEIVKKAEKNKLNTTAQVNTTILDVPKNTNWIIVDGSLLTSAADILKYVRRIWQQDKVLIHQGLGCDFVISQRYAVLRFKWTEISAASMRDQIIDRYAKCKALYNNVAIIVVDDRENNKNRTKLFDSVIANLAKCSPILFAKAKTEDFSYILYYLSNNENQLGFSIDLECSRLLDKKKKDISFYLTLPNVSLINALYLSKNYENLSKFCNSSLEDLKSKGKMNDRKARKLLKFLIDT</sequence>
<feature type="compositionally biased region" description="Polar residues" evidence="8">
    <location>
        <begin position="1195"/>
        <end position="1206"/>
    </location>
</feature>
<dbReference type="Gene3D" id="1.10.150.20">
    <property type="entry name" value="5' to 3' exonuclease, C-terminal subdomain"/>
    <property type="match status" value="1"/>
</dbReference>
<dbReference type="GO" id="GO:0036297">
    <property type="term" value="P:interstrand cross-link repair"/>
    <property type="evidence" value="ECO:0007669"/>
    <property type="project" value="TreeGrafter"/>
</dbReference>
<evidence type="ECO:0000256" key="6">
    <source>
        <dbReference type="ARBA" id="ARBA00022840"/>
    </source>
</evidence>
<organism evidence="11 12">
    <name type="scientific">Brachionus calyciflorus</name>
    <dbReference type="NCBI Taxonomy" id="104777"/>
    <lineage>
        <taxon>Eukaryota</taxon>
        <taxon>Metazoa</taxon>
        <taxon>Spiralia</taxon>
        <taxon>Gnathifera</taxon>
        <taxon>Rotifera</taxon>
        <taxon>Eurotatoria</taxon>
        <taxon>Monogononta</taxon>
        <taxon>Pseudotrocha</taxon>
        <taxon>Ploima</taxon>
        <taxon>Brachionidae</taxon>
        <taxon>Brachionus</taxon>
    </lineage>
</organism>
<keyword evidence="3" id="KW-0547">Nucleotide-binding</keyword>
<dbReference type="CDD" id="cd18801">
    <property type="entry name" value="SF2_C_FANCM_Hef"/>
    <property type="match status" value="1"/>
</dbReference>
<dbReference type="InterPro" id="IPR039686">
    <property type="entry name" value="FANCM/Mph1-like_ID"/>
</dbReference>
<dbReference type="PROSITE" id="PS51194">
    <property type="entry name" value="HELICASE_CTER"/>
    <property type="match status" value="1"/>
</dbReference>
<dbReference type="GO" id="GO:0043138">
    <property type="term" value="F:3'-5' DNA helicase activity"/>
    <property type="evidence" value="ECO:0007669"/>
    <property type="project" value="InterPro"/>
</dbReference>
<dbReference type="GO" id="GO:0016787">
    <property type="term" value="F:hydrolase activity"/>
    <property type="evidence" value="ECO:0007669"/>
    <property type="project" value="UniProtKB-KW"/>
</dbReference>
<name>A0A813Q236_9BILA</name>
<evidence type="ECO:0000256" key="1">
    <source>
        <dbReference type="ARBA" id="ARBA00004123"/>
    </source>
</evidence>
<proteinExistence type="inferred from homology"/>
<comment type="similarity">
    <text evidence="2">Belongs to the DEAD box helicase family. DEAH subfamily. FANCM sub-subfamily.</text>
</comment>
<evidence type="ECO:0000256" key="7">
    <source>
        <dbReference type="ARBA" id="ARBA00023242"/>
    </source>
</evidence>
<evidence type="ECO:0000259" key="10">
    <source>
        <dbReference type="PROSITE" id="PS51194"/>
    </source>
</evidence>
<keyword evidence="5" id="KW-0347">Helicase</keyword>
<dbReference type="SMART" id="SM00490">
    <property type="entry name" value="HELICc"/>
    <property type="match status" value="1"/>
</dbReference>
<evidence type="ECO:0000313" key="11">
    <source>
        <dbReference type="EMBL" id="CAF0760948.1"/>
    </source>
</evidence>
<dbReference type="InterPro" id="IPR001650">
    <property type="entry name" value="Helicase_C-like"/>
</dbReference>
<dbReference type="Gene3D" id="3.40.50.300">
    <property type="entry name" value="P-loop containing nucleotide triphosphate hydrolases"/>
    <property type="match status" value="2"/>
</dbReference>
<dbReference type="SMART" id="SM00487">
    <property type="entry name" value="DEXDc"/>
    <property type="match status" value="1"/>
</dbReference>
<feature type="compositionally biased region" description="Polar residues" evidence="8">
    <location>
        <begin position="1"/>
        <end position="24"/>
    </location>
</feature>
<dbReference type="FunFam" id="3.40.50.300:FF:000861">
    <property type="entry name" value="Fanconi anemia, complementation group M"/>
    <property type="match status" value="1"/>
</dbReference>
<accession>A0A813Q236</accession>
<feature type="compositionally biased region" description="Basic residues" evidence="8">
    <location>
        <begin position="729"/>
        <end position="742"/>
    </location>
</feature>
<dbReference type="GO" id="GO:0009378">
    <property type="term" value="F:four-way junction helicase activity"/>
    <property type="evidence" value="ECO:0007669"/>
    <property type="project" value="TreeGrafter"/>
</dbReference>
<evidence type="ECO:0000259" key="9">
    <source>
        <dbReference type="PROSITE" id="PS51192"/>
    </source>
</evidence>
<evidence type="ECO:0000256" key="5">
    <source>
        <dbReference type="ARBA" id="ARBA00022806"/>
    </source>
</evidence>
<dbReference type="SUPFAM" id="SSF52540">
    <property type="entry name" value="P-loop containing nucleoside triphosphate hydrolases"/>
    <property type="match status" value="1"/>
</dbReference>
<dbReference type="GO" id="GO:0045003">
    <property type="term" value="P:double-strand break repair via synthesis-dependent strand annealing"/>
    <property type="evidence" value="ECO:0007669"/>
    <property type="project" value="TreeGrafter"/>
</dbReference>
<protein>
    <recommendedName>
        <fullName evidence="13">Fanconi anemia group M protein</fullName>
    </recommendedName>
</protein>